<feature type="compositionally biased region" description="Basic and acidic residues" evidence="11">
    <location>
        <begin position="113"/>
        <end position="132"/>
    </location>
</feature>
<keyword evidence="4" id="KW-0677">Repeat</keyword>
<evidence type="ECO:0000256" key="11">
    <source>
        <dbReference type="SAM" id="MobiDB-lite"/>
    </source>
</evidence>
<feature type="non-terminal residue" evidence="13">
    <location>
        <position position="1827"/>
    </location>
</feature>
<dbReference type="GO" id="GO:0043531">
    <property type="term" value="F:ADP binding"/>
    <property type="evidence" value="ECO:0007669"/>
    <property type="project" value="InterPro"/>
</dbReference>
<dbReference type="FunFam" id="1.10.10.10:FF:000322">
    <property type="entry name" value="Probable disease resistance protein At1g63360"/>
    <property type="match status" value="1"/>
</dbReference>
<evidence type="ECO:0000259" key="12">
    <source>
        <dbReference type="PROSITE" id="PS50808"/>
    </source>
</evidence>
<dbReference type="Gene3D" id="3.40.50.300">
    <property type="entry name" value="P-loop containing nucleotide triphosphate hydrolases"/>
    <property type="match status" value="1"/>
</dbReference>
<name>A0A368PFZ7_SETIT</name>
<dbReference type="InterPro" id="IPR002182">
    <property type="entry name" value="NB-ARC"/>
</dbReference>
<reference evidence="13" key="1">
    <citation type="journal article" date="2012" name="Nat. Biotechnol.">
        <title>Reference genome sequence of the model plant Setaria.</title>
        <authorList>
            <person name="Bennetzen J.L."/>
            <person name="Schmutz J."/>
            <person name="Wang H."/>
            <person name="Percifield R."/>
            <person name="Hawkins J."/>
            <person name="Pontaroli A.C."/>
            <person name="Estep M."/>
            <person name="Feng L."/>
            <person name="Vaughn J.N."/>
            <person name="Grimwood J."/>
            <person name="Jenkins J."/>
            <person name="Barry K."/>
            <person name="Lindquist E."/>
            <person name="Hellsten U."/>
            <person name="Deshpande S."/>
            <person name="Wang X."/>
            <person name="Wu X."/>
            <person name="Mitros T."/>
            <person name="Triplett J."/>
            <person name="Yang X."/>
            <person name="Ye C.Y."/>
            <person name="Mauro-Herrera M."/>
            <person name="Wang L."/>
            <person name="Li P."/>
            <person name="Sharma M."/>
            <person name="Sharma R."/>
            <person name="Ronald P.C."/>
            <person name="Panaud O."/>
            <person name="Kellogg E.A."/>
            <person name="Brutnell T.P."/>
            <person name="Doust A.N."/>
            <person name="Tuskan G.A."/>
            <person name="Rokhsar D."/>
            <person name="Devos K.M."/>
        </authorList>
    </citation>
    <scope>NUCLEOTIDE SEQUENCE [LARGE SCALE GENOMIC DNA]</scope>
    <source>
        <strain evidence="13">Yugu1</strain>
    </source>
</reference>
<dbReference type="InterPro" id="IPR041118">
    <property type="entry name" value="Rx_N"/>
</dbReference>
<dbReference type="SUPFAM" id="SSF52540">
    <property type="entry name" value="P-loop containing nucleoside triphosphate hydrolases"/>
    <property type="match status" value="1"/>
</dbReference>
<feature type="compositionally biased region" description="Low complexity" evidence="11">
    <location>
        <begin position="899"/>
        <end position="917"/>
    </location>
</feature>
<dbReference type="InterPro" id="IPR056789">
    <property type="entry name" value="LRR_R13L1-DRL21"/>
</dbReference>
<dbReference type="PROSITE" id="PS50808">
    <property type="entry name" value="ZF_BED"/>
    <property type="match status" value="1"/>
</dbReference>
<feature type="compositionally biased region" description="Polar residues" evidence="11">
    <location>
        <begin position="201"/>
        <end position="220"/>
    </location>
</feature>
<evidence type="ECO:0000256" key="4">
    <source>
        <dbReference type="ARBA" id="ARBA00022737"/>
    </source>
</evidence>
<dbReference type="InterPro" id="IPR036236">
    <property type="entry name" value="Znf_C2H2_sf"/>
</dbReference>
<dbReference type="Gene3D" id="1.10.10.10">
    <property type="entry name" value="Winged helix-like DNA-binding domain superfamily/Winged helix DNA-binding domain"/>
    <property type="match status" value="1"/>
</dbReference>
<dbReference type="Pfam" id="PF18052">
    <property type="entry name" value="Rx_N"/>
    <property type="match status" value="1"/>
</dbReference>
<evidence type="ECO:0000256" key="2">
    <source>
        <dbReference type="ARBA" id="ARBA00022614"/>
    </source>
</evidence>
<dbReference type="GO" id="GO:0042742">
    <property type="term" value="P:defense response to bacterium"/>
    <property type="evidence" value="ECO:0007669"/>
    <property type="project" value="UniProtKB-ARBA"/>
</dbReference>
<evidence type="ECO:0000256" key="9">
    <source>
        <dbReference type="ARBA" id="ARBA00022840"/>
    </source>
</evidence>
<dbReference type="PANTHER" id="PTHR36766:SF73">
    <property type="entry name" value="NB-ARC DOMAIN-CONTAINING PROTEIN"/>
    <property type="match status" value="1"/>
</dbReference>
<evidence type="ECO:0000313" key="13">
    <source>
        <dbReference type="EMBL" id="RCU61691.1"/>
    </source>
</evidence>
<dbReference type="OrthoDB" id="683516at2759"/>
<protein>
    <recommendedName>
        <fullName evidence="12">BED-type domain-containing protein</fullName>
    </recommendedName>
</protein>
<comment type="similarity">
    <text evidence="1">Belongs to the disease resistance NB-LRR family.</text>
</comment>
<keyword evidence="9" id="KW-0067">ATP-binding</keyword>
<organism evidence="13">
    <name type="scientific">Setaria italica</name>
    <name type="common">Foxtail millet</name>
    <name type="synonym">Panicum italicum</name>
    <dbReference type="NCBI Taxonomy" id="4555"/>
    <lineage>
        <taxon>Eukaryota</taxon>
        <taxon>Viridiplantae</taxon>
        <taxon>Streptophyta</taxon>
        <taxon>Embryophyta</taxon>
        <taxon>Tracheophyta</taxon>
        <taxon>Spermatophyta</taxon>
        <taxon>Magnoliopsida</taxon>
        <taxon>Liliopsida</taxon>
        <taxon>Poales</taxon>
        <taxon>Poaceae</taxon>
        <taxon>PACMAD clade</taxon>
        <taxon>Panicoideae</taxon>
        <taxon>Panicodae</taxon>
        <taxon>Paniceae</taxon>
        <taxon>Cenchrinae</taxon>
        <taxon>Setaria</taxon>
    </lineage>
</organism>
<dbReference type="SUPFAM" id="SSF52058">
    <property type="entry name" value="L domain-like"/>
    <property type="match status" value="3"/>
</dbReference>
<evidence type="ECO:0000256" key="6">
    <source>
        <dbReference type="ARBA" id="ARBA00022771"/>
    </source>
</evidence>
<dbReference type="SMART" id="SM00614">
    <property type="entry name" value="ZnF_BED"/>
    <property type="match status" value="1"/>
</dbReference>
<evidence type="ECO:0000256" key="10">
    <source>
        <dbReference type="PROSITE-ProRule" id="PRU00027"/>
    </source>
</evidence>
<evidence type="ECO:0000256" key="5">
    <source>
        <dbReference type="ARBA" id="ARBA00022741"/>
    </source>
</evidence>
<dbReference type="InterPro" id="IPR003656">
    <property type="entry name" value="Znf_BED"/>
</dbReference>
<keyword evidence="8" id="KW-0862">Zinc</keyword>
<dbReference type="Pfam" id="PF00931">
    <property type="entry name" value="NB-ARC"/>
    <property type="match status" value="1"/>
</dbReference>
<dbReference type="GO" id="GO:0003677">
    <property type="term" value="F:DNA binding"/>
    <property type="evidence" value="ECO:0007669"/>
    <property type="project" value="InterPro"/>
</dbReference>
<proteinExistence type="inferred from homology"/>
<feature type="domain" description="BED-type" evidence="12">
    <location>
        <begin position="141"/>
        <end position="198"/>
    </location>
</feature>
<gene>
    <name evidence="13" type="ORF">SETIT_J025700v2</name>
</gene>
<dbReference type="InterPro" id="IPR032675">
    <property type="entry name" value="LRR_dom_sf"/>
</dbReference>
<dbReference type="GO" id="GO:0008270">
    <property type="term" value="F:zinc ion binding"/>
    <property type="evidence" value="ECO:0007669"/>
    <property type="project" value="UniProtKB-KW"/>
</dbReference>
<evidence type="ECO:0000256" key="7">
    <source>
        <dbReference type="ARBA" id="ARBA00022821"/>
    </source>
</evidence>
<dbReference type="InParanoid" id="A0A368PFZ7"/>
<dbReference type="PANTHER" id="PTHR36766">
    <property type="entry name" value="PLANT BROAD-SPECTRUM MILDEW RESISTANCE PROTEIN RPW8"/>
    <property type="match status" value="1"/>
</dbReference>
<dbReference type="InterPro" id="IPR058922">
    <property type="entry name" value="WHD_DRP"/>
</dbReference>
<dbReference type="PRINTS" id="PR00364">
    <property type="entry name" value="DISEASERSIST"/>
</dbReference>
<keyword evidence="6 10" id="KW-0863">Zinc-finger</keyword>
<dbReference type="GO" id="GO:0009626">
    <property type="term" value="P:plant-type hypersensitive response"/>
    <property type="evidence" value="ECO:0007669"/>
    <property type="project" value="UniProtKB-ARBA"/>
</dbReference>
<sequence length="1827" mass="206043">MPDLMEAVENALVEGKILWLAQTILEGIFSGEHDEWIRHVGLGEGMKQLKSEIERVETVVAAVKGRATGNKPLAGSLARLSELMYDADDLVDELDYFRLQEQVERGTIACANESERTDGHEAEQVEGSRDNPHIQTSKRRTNRCKEWDHFTEIMVNGKTQGAKCKYCGKEVKCGGTTGTNGLNKHIRSKKCLSKRPAAEEPTNTTSSTDGAPNDTTNATRDSFIREKRMRVNEASTHSAASNTRPWNKAGLPNRIRQIVFELQDSRGNVCDFLKDSVACSVQSQSNSSDTRTTTSSCVPREVHGRDVEKDYIIRVITAAESNVITVLPIVGIVGVGKTALAQLVYNDPTVISQFERIWIWVSDMFDKVRLTNEMLDVVALESHNRPPRNKESHEGQMRNYSKLQEILKEHMGHRSKRFFLVLDDVTDCMDSYQWNELLSPLKSSQKKGNVIVITTRNLSVARRLGTVEPIKLVALKNDAFWLLFKACAFGDDNYERHPSLNIIGRQIAAKLKGNPLAAQTAGEVLKKHLTIDHWSTILKSEDQKSMLLNTGIMHALKLSYDKLPYHLQQCFLYCSIFPDNYKFLAEDLVRTWISQGFLRCKNSKKTPEETGRDYLHDLVDLCFFEEVEKEESSPTQGAEESTPPTGTCYVMCGIMYEFARVVSGSHFATICGLERNEILPTIRHVSIHSILNHKEFEEKLQTIVPLVRNLRTLILIGRCESFFFQSFQDIFQKACHLRLLQISATQANFYTSVLNLVNPTHIRYLKFGNNGSAISLSKFYHLQVLDAGHPTIVHGVNDLISMRYLFVTKGARSFIPRVGETSNSQDMQNSTDQNSSRFEITQLRSMNKLVQLGVFHLVNVSRSEADGAKLRDKQQLEKLILSWKDTNDDISISEAEEGSSPTDDSDSSYTNDDISISEVEEGSSQMDDSDEEGRSRMDDSDPNYGPLINTETERERSQTDGSNNSPRSGPFIDMAHDVLEGLEPHQNLKHLQISGYSGSTSPAWLATSVTFLQALHLEDCGEWKILPSLESLKFLTKLKLSNMQKVKKVSIVPLEELVLINMPKLECCSCNSVMDLNSSLRVLKFEQCHVLKVFPLFESWKKLKIERKSWLSCVKELTICECPHLMVPNPLPPSSNVCKLHIARVSTLPTMEGSSSEKLVIGIHNWRKIVKNGWLTDLDDRTWRQIDKNDWLTELDDRTRREINKNDGLTELDDRILSFHNLRALSRLHIAGCQKLSSISLEGFRQLISLKTMDISFCINLFSSDVPPPPEHTHEDMTDINFNALPSLKHLRIEFCGITGMWVSVMLRHAPALEELRLDDCDQISGLLIEVGDSSSSNHTSAPRAPSAGNPDDALTSSTPDGLLRIPSNSVSSLKKMSILWCRELTFQGNKEGFSGFTSLEELKIAGCPKLIPSLVQTYENNDQRNGRWLLPYSLGKLDIEESPETLQPCFLEDHNCLKKLKIRYSPSLKLVQLHSCTALEELTVYDCASLAALEGNFTCLRKLDLFHNPRLKSLQLHSCTTLEELMVQYCASLAALEGNFTCLRKLYVFHNPRLKSLQLHSCTTLEELMVQYCASLAALEGNFTCLRKLDLFHNPRLKSLQLHSCTTLEELMVYDCASLAALEGNFTCLRKLYVFHNLRLKSLQLHSCTTLEELTVEACESLAALEDFRSLRGLRYLKVTECPGLLPYLEHLSSQGYELCAGLERLHTDDYSFLTTSFCKCLTSLRRLELHHPTGKVTGLTEEQERALQHLTSLQELRFEGCSNLAGLPVGLHSLSSLKRLEINYCPFLSRLPEKGLPPSLEELKILGCSEELADECRMLATTTRK</sequence>
<dbReference type="GO" id="GO:0005524">
    <property type="term" value="F:ATP binding"/>
    <property type="evidence" value="ECO:0007669"/>
    <property type="project" value="UniProtKB-KW"/>
</dbReference>
<dbReference type="EMBL" id="KQ475414">
    <property type="protein sequence ID" value="RCU61691.1"/>
    <property type="molecule type" value="Genomic_DNA"/>
</dbReference>
<reference evidence="13" key="2">
    <citation type="submission" date="2015-07" db="EMBL/GenBank/DDBJ databases">
        <authorList>
            <person name="Noorani M."/>
        </authorList>
    </citation>
    <scope>NUCLEOTIDE SEQUENCE</scope>
    <source>
        <strain evidence="13">Yugu1</strain>
    </source>
</reference>
<dbReference type="Pfam" id="PF02892">
    <property type="entry name" value="zf-BED"/>
    <property type="match status" value="1"/>
</dbReference>
<feature type="region of interest" description="Disordered" evidence="11">
    <location>
        <begin position="891"/>
        <end position="972"/>
    </location>
</feature>
<keyword evidence="7" id="KW-0611">Plant defense</keyword>
<dbReference type="SUPFAM" id="SSF57667">
    <property type="entry name" value="beta-beta-alpha zinc fingers"/>
    <property type="match status" value="1"/>
</dbReference>
<dbReference type="InterPro" id="IPR036388">
    <property type="entry name" value="WH-like_DNA-bd_sf"/>
</dbReference>
<keyword evidence="5" id="KW-0547">Nucleotide-binding</keyword>
<accession>A0A368PFZ7</accession>
<keyword evidence="3" id="KW-0479">Metal-binding</keyword>
<dbReference type="Gene3D" id="3.80.10.10">
    <property type="entry name" value="Ribonuclease Inhibitor"/>
    <property type="match status" value="5"/>
</dbReference>
<evidence type="ECO:0000256" key="3">
    <source>
        <dbReference type="ARBA" id="ARBA00022723"/>
    </source>
</evidence>
<feature type="region of interest" description="Disordered" evidence="11">
    <location>
        <begin position="187"/>
        <end position="223"/>
    </location>
</feature>
<keyword evidence="2" id="KW-0433">Leucine-rich repeat</keyword>
<evidence type="ECO:0000256" key="1">
    <source>
        <dbReference type="ARBA" id="ARBA00008894"/>
    </source>
</evidence>
<dbReference type="Pfam" id="PF25019">
    <property type="entry name" value="LRR_R13L1-DRL21"/>
    <property type="match status" value="2"/>
</dbReference>
<dbReference type="InterPro" id="IPR027417">
    <property type="entry name" value="P-loop_NTPase"/>
</dbReference>
<feature type="region of interest" description="Disordered" evidence="11">
    <location>
        <begin position="1334"/>
        <end position="1362"/>
    </location>
</feature>
<dbReference type="Pfam" id="PF23559">
    <property type="entry name" value="WHD_DRP"/>
    <property type="match status" value="1"/>
</dbReference>
<dbReference type="GO" id="GO:0002758">
    <property type="term" value="P:innate immune response-activating signaling pathway"/>
    <property type="evidence" value="ECO:0007669"/>
    <property type="project" value="UniProtKB-ARBA"/>
</dbReference>
<feature type="region of interest" description="Disordered" evidence="11">
    <location>
        <begin position="113"/>
        <end position="140"/>
    </location>
</feature>
<evidence type="ECO:0000256" key="8">
    <source>
        <dbReference type="ARBA" id="ARBA00022833"/>
    </source>
</evidence>